<accession>A0AC58QF20</accession>
<proteinExistence type="predicted"/>
<protein>
    <submittedName>
        <fullName evidence="2">Thymidylate kinase isoform X1</fullName>
    </submittedName>
</protein>
<dbReference type="RefSeq" id="XP_074220858.1">
    <property type="nucleotide sequence ID" value="XM_074364757.1"/>
</dbReference>
<gene>
    <name evidence="2" type="primary">DTYMK</name>
</gene>
<sequence>MTAARAGHCAPASGPEEAVRPWRRRAIAPPPPHQSQPIRPKPAEPIPAPAHLSQSSRASRTPAHFSQSRRALRTPANGRPGRRGDAVAAAGRYGDGRPSRGSHRAGGGGPRGEEHAGPQAGGRAVYRRPPRRAAALPGPLIKEKLGQGITLVVDRYAFSGVAFTSAKENFSLDWCKQPDVGLPKPDLVVFLQLRLAEAAARSEFGQERYEDRAFQEQVLRRFHQLQGDTSLNWKVSTWCLDGRFSYLCRIRCWPPAWSSLRSPWSGFSALVSPPACASPSTCICAPCPPRLCCAVQLCCHGQAPCEKGPCAAPSTSWTSQSPPCAQVSAEPTHLGQRLCRRACDHITG</sequence>
<keyword evidence="2" id="KW-0808">Transferase</keyword>
<evidence type="ECO:0000313" key="1">
    <source>
        <dbReference type="Proteomes" id="UP001732780"/>
    </source>
</evidence>
<reference evidence="2" key="1">
    <citation type="submission" date="2025-08" db="UniProtKB">
        <authorList>
            <consortium name="RefSeq"/>
        </authorList>
    </citation>
    <scope>IDENTIFICATION</scope>
    <source>
        <tissue evidence="2">Blood</tissue>
    </source>
</reference>
<evidence type="ECO:0000313" key="2">
    <source>
        <dbReference type="RefSeq" id="XP_074220858.1"/>
    </source>
</evidence>
<keyword evidence="1" id="KW-1185">Reference proteome</keyword>
<keyword evidence="2" id="KW-0418">Kinase</keyword>
<name>A0AC58QF20_CAMBA</name>
<organism evidence="1 2">
    <name type="scientific">Camelus bactrianus</name>
    <name type="common">Bactrian camel</name>
    <dbReference type="NCBI Taxonomy" id="9837"/>
    <lineage>
        <taxon>Eukaryota</taxon>
        <taxon>Metazoa</taxon>
        <taxon>Chordata</taxon>
        <taxon>Craniata</taxon>
        <taxon>Vertebrata</taxon>
        <taxon>Euteleostomi</taxon>
        <taxon>Mammalia</taxon>
        <taxon>Eutheria</taxon>
        <taxon>Laurasiatheria</taxon>
        <taxon>Artiodactyla</taxon>
        <taxon>Tylopoda</taxon>
        <taxon>Camelidae</taxon>
        <taxon>Camelus</taxon>
    </lineage>
</organism>
<dbReference type="Proteomes" id="UP001732780">
    <property type="component" value="Chromosome 5"/>
</dbReference>